<feature type="domain" description="MATH" evidence="1">
    <location>
        <begin position="267"/>
        <end position="400"/>
    </location>
</feature>
<keyword evidence="3" id="KW-1185">Reference proteome</keyword>
<dbReference type="STRING" id="37546.A0A1B0FER2"/>
<dbReference type="InterPro" id="IPR002083">
    <property type="entry name" value="MATH/TRAF_dom"/>
</dbReference>
<evidence type="ECO:0000313" key="3">
    <source>
        <dbReference type="Proteomes" id="UP000092444"/>
    </source>
</evidence>
<dbReference type="PhylomeDB" id="A0A1B0FER2"/>
<evidence type="ECO:0000259" key="1">
    <source>
        <dbReference type="Pfam" id="PF22486"/>
    </source>
</evidence>
<dbReference type="VEuPathDB" id="VectorBase:GMOY002126"/>
<dbReference type="AlphaFoldDB" id="A0A1B0FER2"/>
<protein>
    <recommendedName>
        <fullName evidence="1">MATH domain-containing protein</fullName>
    </recommendedName>
</protein>
<dbReference type="Proteomes" id="UP000092444">
    <property type="component" value="Unassembled WGS sequence"/>
</dbReference>
<dbReference type="SUPFAM" id="SSF49599">
    <property type="entry name" value="TRAF domain-like"/>
    <property type="match status" value="1"/>
</dbReference>
<dbReference type="Gene3D" id="2.60.210.10">
    <property type="entry name" value="Apoptosis, Tumor Necrosis Factor Receptor Associated Protein 2, Chain A"/>
    <property type="match status" value="1"/>
</dbReference>
<accession>A0A1B0FER2</accession>
<dbReference type="EnsemblMetazoa" id="GMOY002126-RA">
    <property type="protein sequence ID" value="GMOY002126-PA"/>
    <property type="gene ID" value="GMOY002126"/>
</dbReference>
<reference evidence="2" key="1">
    <citation type="submission" date="2020-05" db="UniProtKB">
        <authorList>
            <consortium name="EnsemblMetazoa"/>
        </authorList>
    </citation>
    <scope>IDENTIFICATION</scope>
    <source>
        <strain evidence="2">Yale</strain>
    </source>
</reference>
<dbReference type="EMBL" id="CCAG010003561">
    <property type="status" value="NOT_ANNOTATED_CDS"/>
    <property type="molecule type" value="Genomic_DNA"/>
</dbReference>
<sequence>MPFVTFELCYVMKKLWPCIGTGTGTRTGIGTGTVKINAYEMSNAKNNQVNLRKEHILRKSSINLWIPMLLIAHAAVGTMIKTENKEQSENMQHIVTESNQIIFNDTEHISQAAEIQRAVCTVTAGEVRASAEAVTTKTLKGVCGSDEMKHAFSDLKNKLYHELEEIKKILRSLRYKCGTEMVLNQNQQNNNIDKNIVKMTTTFKPEKFQTIASDLKSNDISNRISSKMKSLSSEETVTARDRLLNNLRQINKAGLPDQTSGDLRVFTYHWKIEMFTKRLENQNSAIMDSPTFTVGGRALCIRAHFHHLHRDFLYLQLIEAKSVLPSTSSITLDMGNIFKEIANENNFNFKHRISVLDQNHHGSKDLVSQEYNNLEAGFLIPNTALLESPYLKHDTLLIQIFLYL</sequence>
<dbReference type="CDD" id="cd00121">
    <property type="entry name" value="MATH"/>
    <property type="match status" value="1"/>
</dbReference>
<dbReference type="Pfam" id="PF22486">
    <property type="entry name" value="MATH_2"/>
    <property type="match status" value="1"/>
</dbReference>
<name>A0A1B0FER2_GLOMM</name>
<evidence type="ECO:0000313" key="2">
    <source>
        <dbReference type="EnsemblMetazoa" id="GMOY002126-PA"/>
    </source>
</evidence>
<proteinExistence type="predicted"/>
<organism evidence="2 3">
    <name type="scientific">Glossina morsitans morsitans</name>
    <name type="common">Savannah tsetse fly</name>
    <dbReference type="NCBI Taxonomy" id="37546"/>
    <lineage>
        <taxon>Eukaryota</taxon>
        <taxon>Metazoa</taxon>
        <taxon>Ecdysozoa</taxon>
        <taxon>Arthropoda</taxon>
        <taxon>Hexapoda</taxon>
        <taxon>Insecta</taxon>
        <taxon>Pterygota</taxon>
        <taxon>Neoptera</taxon>
        <taxon>Endopterygota</taxon>
        <taxon>Diptera</taxon>
        <taxon>Brachycera</taxon>
        <taxon>Muscomorpha</taxon>
        <taxon>Hippoboscoidea</taxon>
        <taxon>Glossinidae</taxon>
        <taxon>Glossina</taxon>
    </lineage>
</organism>
<dbReference type="InterPro" id="IPR008974">
    <property type="entry name" value="TRAF-like"/>
</dbReference>